<dbReference type="PANTHER" id="PTHR11102:SF160">
    <property type="entry name" value="ERAD-ASSOCIATED E3 UBIQUITIN-PROTEIN LIGASE COMPONENT HRD3"/>
    <property type="match status" value="1"/>
</dbReference>
<dbReference type="InterPro" id="IPR011990">
    <property type="entry name" value="TPR-like_helical_dom_sf"/>
</dbReference>
<reference evidence="4 5" key="1">
    <citation type="submission" date="2017-04" db="EMBL/GenBank/DDBJ databases">
        <authorList>
            <person name="Afonso C.L."/>
            <person name="Miller P.J."/>
            <person name="Scott M.A."/>
            <person name="Spackman E."/>
            <person name="Goraichik I."/>
            <person name="Dimitrov K.M."/>
            <person name="Suarez D.L."/>
            <person name="Swayne D.E."/>
        </authorList>
    </citation>
    <scope>NUCLEOTIDE SEQUENCE [LARGE SCALE GENOMIC DNA]</scope>
    <source>
        <strain evidence="4 5">USBA 355</strain>
    </source>
</reference>
<dbReference type="InterPro" id="IPR007730">
    <property type="entry name" value="SPOR-like_dom"/>
</dbReference>
<dbReference type="AlphaFoldDB" id="A0A1Y6BS59"/>
<sequence>MRRSVPFLPLLCLLVLLARPAWAESYEDGVKALDAGKPNEALAIWTALAGKGDASAKYGLGRLYEVGGHGFTPDKARAADWYRQAADAGVIAAQNNLALLYAKGEGVPRDLAMAAKLWEQAAVRGHPTAQYNLGLLHLRGEGVERDDAQGAAWIHKAAEAGVPAAQFVMGDLRRYGIGVAQDPGLALDWYERAAAGGYAPARREAERLQAGGVLAKRGPPAETAAVPMPAAKVPAGKPPARPPAPPAAKPGGAGIAAAPPAAVPPAHAGKPAAARLHDAGPAPSPSPPSPQLPALAENDGPLTSEELFFQRTDGAGAAPPPASDEARPPGTQADAARAAAAGTDAAGAVTAESPAAPEPGPLPSPPKPADLQVVTAEPVAAAPPEAPPPAAPAPAPLSGRFALWLGTAGSEAAADRLGRAVAERHRDALGTLAVTVRRVEVAGLGAVYRVFAGDWAERAEAERACDRLRVAEPATFCAAVAY</sequence>
<feature type="compositionally biased region" description="Low complexity" evidence="1">
    <location>
        <begin position="255"/>
        <end position="274"/>
    </location>
</feature>
<keyword evidence="2" id="KW-0732">Signal</keyword>
<evidence type="ECO:0000256" key="1">
    <source>
        <dbReference type="SAM" id="MobiDB-lite"/>
    </source>
</evidence>
<feature type="domain" description="SPOR" evidence="3">
    <location>
        <begin position="395"/>
        <end position="482"/>
    </location>
</feature>
<feature type="chain" id="PRO_5012915654" evidence="2">
    <location>
        <begin position="24"/>
        <end position="482"/>
    </location>
</feature>
<feature type="signal peptide" evidence="2">
    <location>
        <begin position="1"/>
        <end position="23"/>
    </location>
</feature>
<dbReference type="Pfam" id="PF05036">
    <property type="entry name" value="SPOR"/>
    <property type="match status" value="1"/>
</dbReference>
<evidence type="ECO:0000313" key="4">
    <source>
        <dbReference type="EMBL" id="SMF24409.1"/>
    </source>
</evidence>
<evidence type="ECO:0000313" key="5">
    <source>
        <dbReference type="Proteomes" id="UP000192917"/>
    </source>
</evidence>
<keyword evidence="5" id="KW-1185">Reference proteome</keyword>
<dbReference type="Gene3D" id="3.30.70.1070">
    <property type="entry name" value="Sporulation related repeat"/>
    <property type="match status" value="1"/>
</dbReference>
<feature type="compositionally biased region" description="Pro residues" evidence="1">
    <location>
        <begin position="236"/>
        <end position="248"/>
    </location>
</feature>
<dbReference type="GO" id="GO:0042834">
    <property type="term" value="F:peptidoglycan binding"/>
    <property type="evidence" value="ECO:0007669"/>
    <property type="project" value="InterPro"/>
</dbReference>
<dbReference type="EMBL" id="FWZX01000008">
    <property type="protein sequence ID" value="SMF24409.1"/>
    <property type="molecule type" value="Genomic_DNA"/>
</dbReference>
<dbReference type="Gene3D" id="1.25.40.10">
    <property type="entry name" value="Tetratricopeptide repeat domain"/>
    <property type="match status" value="1"/>
</dbReference>
<dbReference type="SUPFAM" id="SSF81901">
    <property type="entry name" value="HCP-like"/>
    <property type="match status" value="1"/>
</dbReference>
<name>A0A1Y6BS59_9PROT</name>
<dbReference type="Pfam" id="PF08238">
    <property type="entry name" value="Sel1"/>
    <property type="match status" value="4"/>
</dbReference>
<feature type="compositionally biased region" description="Pro residues" evidence="1">
    <location>
        <begin position="282"/>
        <end position="291"/>
    </location>
</feature>
<protein>
    <submittedName>
        <fullName evidence="4">TPR repeat</fullName>
    </submittedName>
</protein>
<dbReference type="SMART" id="SM00671">
    <property type="entry name" value="SEL1"/>
    <property type="match status" value="4"/>
</dbReference>
<organism evidence="4 5">
    <name type="scientific">Tistlia consotensis USBA 355</name>
    <dbReference type="NCBI Taxonomy" id="560819"/>
    <lineage>
        <taxon>Bacteria</taxon>
        <taxon>Pseudomonadati</taxon>
        <taxon>Pseudomonadota</taxon>
        <taxon>Alphaproteobacteria</taxon>
        <taxon>Rhodospirillales</taxon>
        <taxon>Rhodovibrionaceae</taxon>
        <taxon>Tistlia</taxon>
    </lineage>
</organism>
<proteinExistence type="predicted"/>
<accession>A0A1Y6BS59</accession>
<dbReference type="InterPro" id="IPR006597">
    <property type="entry name" value="Sel1-like"/>
</dbReference>
<dbReference type="PROSITE" id="PS51724">
    <property type="entry name" value="SPOR"/>
    <property type="match status" value="1"/>
</dbReference>
<dbReference type="STRING" id="560819.SAMN05428998_10890"/>
<feature type="compositionally biased region" description="Pro residues" evidence="1">
    <location>
        <begin position="356"/>
        <end position="368"/>
    </location>
</feature>
<dbReference type="InterPro" id="IPR050767">
    <property type="entry name" value="Sel1_AlgK"/>
</dbReference>
<dbReference type="Proteomes" id="UP000192917">
    <property type="component" value="Unassembled WGS sequence"/>
</dbReference>
<gene>
    <name evidence="4" type="ORF">SAMN05428998_10890</name>
</gene>
<evidence type="ECO:0000256" key="2">
    <source>
        <dbReference type="SAM" id="SignalP"/>
    </source>
</evidence>
<evidence type="ECO:0000259" key="3">
    <source>
        <dbReference type="PROSITE" id="PS51724"/>
    </source>
</evidence>
<dbReference type="PANTHER" id="PTHR11102">
    <property type="entry name" value="SEL-1-LIKE PROTEIN"/>
    <property type="match status" value="1"/>
</dbReference>
<feature type="compositionally biased region" description="Low complexity" evidence="1">
    <location>
        <begin position="333"/>
        <end position="355"/>
    </location>
</feature>
<feature type="region of interest" description="Disordered" evidence="1">
    <location>
        <begin position="313"/>
        <end position="370"/>
    </location>
</feature>
<feature type="region of interest" description="Disordered" evidence="1">
    <location>
        <begin position="231"/>
        <end position="298"/>
    </location>
</feature>
<dbReference type="InterPro" id="IPR036680">
    <property type="entry name" value="SPOR-like_sf"/>
</dbReference>
<dbReference type="RefSeq" id="WP_085122980.1">
    <property type="nucleotide sequence ID" value="NZ_FWZX01000008.1"/>
</dbReference>